<evidence type="ECO:0000256" key="4">
    <source>
        <dbReference type="ARBA" id="ARBA00022705"/>
    </source>
</evidence>
<dbReference type="Proteomes" id="UP000215215">
    <property type="component" value="Unassembled WGS sequence"/>
</dbReference>
<keyword evidence="5" id="KW-0239">DNA-directed DNA polymerase</keyword>
<dbReference type="Pfam" id="PF14579">
    <property type="entry name" value="HHH_6"/>
    <property type="match status" value="1"/>
</dbReference>
<dbReference type="InterPro" id="IPR016195">
    <property type="entry name" value="Pol/histidinol_Pase-like"/>
</dbReference>
<dbReference type="SMART" id="SM00481">
    <property type="entry name" value="POLIIIAc"/>
    <property type="match status" value="1"/>
</dbReference>
<comment type="caution">
    <text evidence="8">The sequence shown here is derived from an EMBL/GenBank/DDBJ whole genome shotgun (WGS) entry which is preliminary data.</text>
</comment>
<dbReference type="CDD" id="cd04485">
    <property type="entry name" value="DnaE_OBF"/>
    <property type="match status" value="1"/>
</dbReference>
<dbReference type="Gene3D" id="3.20.20.140">
    <property type="entry name" value="Metal-dependent hydrolases"/>
    <property type="match status" value="1"/>
</dbReference>
<dbReference type="InterPro" id="IPR040982">
    <property type="entry name" value="DNA_pol3_finger"/>
</dbReference>
<evidence type="ECO:0000256" key="2">
    <source>
        <dbReference type="ARBA" id="ARBA00022679"/>
    </source>
</evidence>
<dbReference type="AlphaFoldDB" id="A0A235BTL1"/>
<dbReference type="NCBIfam" id="NF005298">
    <property type="entry name" value="PRK06826.1"/>
    <property type="match status" value="1"/>
</dbReference>
<sequence>MPHANFVHLHLHTEYSFLDGACKIDDLVEVASRYKLPALAITDHGNMCGCIEFYRKLMHAAIKPIIGEEVYLAPKSRFDRGGKETYYHLILLVRNDRGYKNLIKLSTIGYKEGFYYKPRIDKEVLREYGDGLIGMSACTRGEIAYHILRGNHEAAKGALLEYLDIFGKENFYLELMRLGLKENEIVNGGLLDLSEELGVPCVATNDCHYISEDDSEAHDILLCLQTGKDVDDKNRMRFGSNELYFRSPEEMEQLFSDHPEAVRNTLEVADRCNLDLHLDEIKVQLPHYDVPEGFLSNDEYLEKLAREGLEAKYVHIDEKIEKRFNHEFDVIKKRGLSGYFLIITDLVNFARKNNIPIGPGRGSAVGSLVLYALGVTEIDPLKYALVFERFLNPERAAMPDVDIDFSDTRREEVISYIKERYGEENVSQIITFGTMAARAAIRDVGRVLKISLPEVDRIAKAIPFGVGLKEAYEMPEFRAIIDERKEYEKLISLAMRLEGITRHASVHAAGIVVAPHEITEFVPLYRMPDGSLVTQYPMKAIDALGLLKIDILGLRTLTIINDTAELLRNENKEIDIENIPLDDKKTFNLLSKGMTNGVFQLESEGMKDILRKIKPDSFTDIMALLALYRPGPLGGLTKDSFIRRKHGKEAVDYIHESLERILKETYGIILYQEQVMQIAAVVSGFSLGEADILRRAMGKKLPEVMAEKKKAFVDGALQRKYSEETANRLFELIVPFAGYGFTKSHSAGYALISYRTAFLKAHYPQEFLSATLTNESSSSEKVAEFVKEVRALKIDIYFPDINKSFYEFLPEGSGIRFGLCAVKNVGENACMAVLSARKRGEFKTFLDFLNRVDSRTVNKRAIESLIKAGTFDEINEDREGLLSILRTIQRRQGRLGQASLFKVDSTSKGKEPFSSTERLSFEKDSLGFYLSGHPLDRYSDELAAFTTATSSSLAALPVGNEVVLSGVVTKRRRRRSKSGDPLVILALEDLEGVFDATVFGDDLIVQIPEKDSPVLVKGKIGLFRENKNIKVNKIISLSKVRKEFVRSVEVSLNLIGLTEETLKSLKAILEDSPGDKEVFLRMEENGKYTVARCKTLKISPRRATLSKIRKLLGEHSVILKGEI</sequence>
<keyword evidence="4" id="KW-0235">DNA replication</keyword>
<dbReference type="InterPro" id="IPR004013">
    <property type="entry name" value="PHP_dom"/>
</dbReference>
<dbReference type="PANTHER" id="PTHR32294">
    <property type="entry name" value="DNA POLYMERASE III SUBUNIT ALPHA"/>
    <property type="match status" value="1"/>
</dbReference>
<dbReference type="PANTHER" id="PTHR32294:SF0">
    <property type="entry name" value="DNA POLYMERASE III SUBUNIT ALPHA"/>
    <property type="match status" value="1"/>
</dbReference>
<comment type="catalytic activity">
    <reaction evidence="6">
        <text>DNA(n) + a 2'-deoxyribonucleoside 5'-triphosphate = DNA(n+1) + diphosphate</text>
        <dbReference type="Rhea" id="RHEA:22508"/>
        <dbReference type="Rhea" id="RHEA-COMP:17339"/>
        <dbReference type="Rhea" id="RHEA-COMP:17340"/>
        <dbReference type="ChEBI" id="CHEBI:33019"/>
        <dbReference type="ChEBI" id="CHEBI:61560"/>
        <dbReference type="ChEBI" id="CHEBI:173112"/>
        <dbReference type="EC" id="2.7.7.7"/>
    </reaction>
</comment>
<dbReference type="GO" id="GO:0003887">
    <property type="term" value="F:DNA-directed DNA polymerase activity"/>
    <property type="evidence" value="ECO:0007669"/>
    <property type="project" value="UniProtKB-KW"/>
</dbReference>
<dbReference type="CDD" id="cd12113">
    <property type="entry name" value="PHP_PolIIIA_DnaE3"/>
    <property type="match status" value="1"/>
</dbReference>
<dbReference type="InterPro" id="IPR004805">
    <property type="entry name" value="DnaE2/DnaE/PolC"/>
</dbReference>
<dbReference type="NCBIfam" id="NF004226">
    <property type="entry name" value="PRK05673.1"/>
    <property type="match status" value="1"/>
</dbReference>
<dbReference type="InterPro" id="IPR011708">
    <property type="entry name" value="DNA_pol3_alpha_NTPase_dom"/>
</dbReference>
<dbReference type="EC" id="2.7.7.7" evidence="1"/>
<keyword evidence="3" id="KW-0548">Nucleotidyltransferase</keyword>
<organism evidence="8 9">
    <name type="scientific">candidate division WOR-3 bacterium JGI_Cruoil_03_44_89</name>
    <dbReference type="NCBI Taxonomy" id="1973748"/>
    <lineage>
        <taxon>Bacteria</taxon>
        <taxon>Bacteria division WOR-3</taxon>
    </lineage>
</organism>
<protein>
    <recommendedName>
        <fullName evidence="1">DNA-directed DNA polymerase</fullName>
        <ecNumber evidence="1">2.7.7.7</ecNumber>
    </recommendedName>
</protein>
<dbReference type="Pfam" id="PF02811">
    <property type="entry name" value="PHP"/>
    <property type="match status" value="1"/>
</dbReference>
<dbReference type="SUPFAM" id="SSF89550">
    <property type="entry name" value="PHP domain-like"/>
    <property type="match status" value="1"/>
</dbReference>
<dbReference type="Gene3D" id="1.10.150.870">
    <property type="match status" value="1"/>
</dbReference>
<dbReference type="InterPro" id="IPR003141">
    <property type="entry name" value="Pol/His_phosphatase_N"/>
</dbReference>
<dbReference type="Gene3D" id="1.10.10.1600">
    <property type="entry name" value="Bacterial DNA polymerase III alpha subunit, thumb domain"/>
    <property type="match status" value="1"/>
</dbReference>
<dbReference type="Pfam" id="PF07733">
    <property type="entry name" value="DNA_pol3_alpha"/>
    <property type="match status" value="1"/>
</dbReference>
<dbReference type="EMBL" id="NOZQ01000101">
    <property type="protein sequence ID" value="OYD15820.1"/>
    <property type="molecule type" value="Genomic_DNA"/>
</dbReference>
<feature type="domain" description="Polymerase/histidinol phosphatase N-terminal" evidence="7">
    <location>
        <begin position="7"/>
        <end position="74"/>
    </location>
</feature>
<evidence type="ECO:0000256" key="5">
    <source>
        <dbReference type="ARBA" id="ARBA00022932"/>
    </source>
</evidence>
<reference evidence="8 9" key="1">
    <citation type="submission" date="2017-07" db="EMBL/GenBank/DDBJ databases">
        <title>Recovery of genomes from metagenomes via a dereplication, aggregation, and scoring strategy.</title>
        <authorList>
            <person name="Sieber C.M."/>
            <person name="Probst A.J."/>
            <person name="Sharrar A."/>
            <person name="Thomas B.C."/>
            <person name="Hess M."/>
            <person name="Tringe S.G."/>
            <person name="Banfield J.F."/>
        </authorList>
    </citation>
    <scope>NUCLEOTIDE SEQUENCE [LARGE SCALE GENOMIC DNA]</scope>
    <source>
        <strain evidence="8">JGI_Cruoil_03_44_89</strain>
    </source>
</reference>
<dbReference type="Pfam" id="PF17657">
    <property type="entry name" value="DNA_pol3_finger"/>
    <property type="match status" value="1"/>
</dbReference>
<evidence type="ECO:0000256" key="6">
    <source>
        <dbReference type="ARBA" id="ARBA00049244"/>
    </source>
</evidence>
<evidence type="ECO:0000256" key="3">
    <source>
        <dbReference type="ARBA" id="ARBA00022695"/>
    </source>
</evidence>
<evidence type="ECO:0000256" key="1">
    <source>
        <dbReference type="ARBA" id="ARBA00012417"/>
    </source>
</evidence>
<gene>
    <name evidence="8" type="ORF">CH333_04815</name>
</gene>
<dbReference type="NCBIfam" id="TIGR00594">
    <property type="entry name" value="polc"/>
    <property type="match status" value="1"/>
</dbReference>
<dbReference type="InterPro" id="IPR041931">
    <property type="entry name" value="DNA_pol3_alpha_thumb_dom"/>
</dbReference>
<keyword evidence="2" id="KW-0808">Transferase</keyword>
<name>A0A235BTL1_UNCW3</name>
<evidence type="ECO:0000313" key="8">
    <source>
        <dbReference type="EMBL" id="OYD15820.1"/>
    </source>
</evidence>
<evidence type="ECO:0000259" key="7">
    <source>
        <dbReference type="SMART" id="SM00481"/>
    </source>
</evidence>
<dbReference type="GO" id="GO:0006260">
    <property type="term" value="P:DNA replication"/>
    <property type="evidence" value="ECO:0007669"/>
    <property type="project" value="UniProtKB-KW"/>
</dbReference>
<accession>A0A235BTL1</accession>
<dbReference type="GO" id="GO:0008408">
    <property type="term" value="F:3'-5' exonuclease activity"/>
    <property type="evidence" value="ECO:0007669"/>
    <property type="project" value="InterPro"/>
</dbReference>
<evidence type="ECO:0000313" key="9">
    <source>
        <dbReference type="Proteomes" id="UP000215215"/>
    </source>
</evidence>
<proteinExistence type="predicted"/>
<dbReference type="InterPro" id="IPR029460">
    <property type="entry name" value="DNAPol_HHH"/>
</dbReference>